<dbReference type="PANTHER" id="PTHR37820">
    <property type="entry name" value="CELL DIVISION PROTEIN DIVIB"/>
    <property type="match status" value="1"/>
</dbReference>
<dbReference type="PROSITE" id="PS51779">
    <property type="entry name" value="POTRA"/>
    <property type="match status" value="1"/>
</dbReference>
<evidence type="ECO:0000256" key="4">
    <source>
        <dbReference type="ARBA" id="ARBA00022692"/>
    </source>
</evidence>
<dbReference type="PANTHER" id="PTHR37820:SF1">
    <property type="entry name" value="CELL DIVISION PROTEIN FTSQ"/>
    <property type="match status" value="1"/>
</dbReference>
<evidence type="ECO:0000256" key="2">
    <source>
        <dbReference type="ARBA" id="ARBA00022475"/>
    </source>
</evidence>
<dbReference type="STRING" id="155974.SAMN04487818_106356"/>
<evidence type="ECO:0000313" key="10">
    <source>
        <dbReference type="EMBL" id="SER98169.1"/>
    </source>
</evidence>
<dbReference type="InterPro" id="IPR013685">
    <property type="entry name" value="POTRA_FtsQ_type"/>
</dbReference>
<dbReference type="Pfam" id="PF03799">
    <property type="entry name" value="FtsQ_DivIB_C"/>
    <property type="match status" value="1"/>
</dbReference>
<evidence type="ECO:0000256" key="1">
    <source>
        <dbReference type="ARBA" id="ARBA00004370"/>
    </source>
</evidence>
<keyword evidence="7" id="KW-0131">Cell cycle</keyword>
<dbReference type="AlphaFoldDB" id="A0A1H9TMJ7"/>
<keyword evidence="4" id="KW-0812">Transmembrane</keyword>
<evidence type="ECO:0000256" key="8">
    <source>
        <dbReference type="SAM" id="MobiDB-lite"/>
    </source>
</evidence>
<protein>
    <submittedName>
        <fullName evidence="10">Cell division protein FtsQ</fullName>
    </submittedName>
</protein>
<keyword evidence="6" id="KW-0472">Membrane</keyword>
<name>A0A1H9TMJ7_9PSEU</name>
<keyword evidence="2" id="KW-1003">Cell membrane</keyword>
<feature type="domain" description="POTRA" evidence="9">
    <location>
        <begin position="56"/>
        <end position="124"/>
    </location>
</feature>
<proteinExistence type="predicted"/>
<dbReference type="EMBL" id="FOGI01000006">
    <property type="protein sequence ID" value="SER98169.1"/>
    <property type="molecule type" value="Genomic_DNA"/>
</dbReference>
<dbReference type="Pfam" id="PF08478">
    <property type="entry name" value="POTRA_1"/>
    <property type="match status" value="1"/>
</dbReference>
<evidence type="ECO:0000256" key="3">
    <source>
        <dbReference type="ARBA" id="ARBA00022618"/>
    </source>
</evidence>
<accession>A0A1H9TMJ7</accession>
<reference evidence="11" key="1">
    <citation type="submission" date="2016-10" db="EMBL/GenBank/DDBJ databases">
        <authorList>
            <person name="Varghese N."/>
            <person name="Submissions S."/>
        </authorList>
    </citation>
    <scope>NUCLEOTIDE SEQUENCE [LARGE SCALE GENOMIC DNA]</scope>
    <source>
        <strain evidence="11">DSM 44260</strain>
    </source>
</reference>
<dbReference type="GO" id="GO:0005886">
    <property type="term" value="C:plasma membrane"/>
    <property type="evidence" value="ECO:0007669"/>
    <property type="project" value="TreeGrafter"/>
</dbReference>
<dbReference type="RefSeq" id="WP_092778839.1">
    <property type="nucleotide sequence ID" value="NZ_FOGI01000006.1"/>
</dbReference>
<dbReference type="InterPro" id="IPR034746">
    <property type="entry name" value="POTRA"/>
</dbReference>
<sequence>MTSTVPGRRTRRRPRGAQRPARRRTARRYLVRRWTVLGSLLAVTGLVVLVFFTPVLGANTVEVTGIKDLTADEVRAAAAIEPGTPLATLDTDEIAARIRQLPRVGSVDVSRSFPATVELAVTERTPVAVAVRDDGAHLLDAAGVDYGTIKAAPPGLPVLDASGDNATRAATAVLAGIPPQLAKVVVSVTARTPTDIRLGLADQRVVKWGDAKNVTRKAAVLGALLTQEGKTFDVAAPDFPTIS</sequence>
<dbReference type="Gene3D" id="3.10.20.310">
    <property type="entry name" value="membrane protein fhac"/>
    <property type="match status" value="1"/>
</dbReference>
<keyword evidence="5" id="KW-1133">Transmembrane helix</keyword>
<dbReference type="InterPro" id="IPR005548">
    <property type="entry name" value="Cell_div_FtsQ/DivIB_C"/>
</dbReference>
<keyword evidence="3 10" id="KW-0132">Cell division</keyword>
<evidence type="ECO:0000256" key="7">
    <source>
        <dbReference type="ARBA" id="ARBA00023306"/>
    </source>
</evidence>
<dbReference type="InterPro" id="IPR050487">
    <property type="entry name" value="FtsQ_DivIB"/>
</dbReference>
<feature type="region of interest" description="Disordered" evidence="8">
    <location>
        <begin position="1"/>
        <end position="24"/>
    </location>
</feature>
<dbReference type="GO" id="GO:0051301">
    <property type="term" value="P:cell division"/>
    <property type="evidence" value="ECO:0007669"/>
    <property type="project" value="UniProtKB-KW"/>
</dbReference>
<evidence type="ECO:0000256" key="5">
    <source>
        <dbReference type="ARBA" id="ARBA00022989"/>
    </source>
</evidence>
<gene>
    <name evidence="10" type="ORF">SAMN04487818_106356</name>
</gene>
<comment type="subcellular location">
    <subcellularLocation>
        <location evidence="1">Membrane</location>
    </subcellularLocation>
</comment>
<evidence type="ECO:0000313" key="11">
    <source>
        <dbReference type="Proteomes" id="UP000199051"/>
    </source>
</evidence>
<organism evidence="10 11">
    <name type="scientific">Actinokineospora terrae</name>
    <dbReference type="NCBI Taxonomy" id="155974"/>
    <lineage>
        <taxon>Bacteria</taxon>
        <taxon>Bacillati</taxon>
        <taxon>Actinomycetota</taxon>
        <taxon>Actinomycetes</taxon>
        <taxon>Pseudonocardiales</taxon>
        <taxon>Pseudonocardiaceae</taxon>
        <taxon>Actinokineospora</taxon>
    </lineage>
</organism>
<evidence type="ECO:0000256" key="6">
    <source>
        <dbReference type="ARBA" id="ARBA00023136"/>
    </source>
</evidence>
<feature type="compositionally biased region" description="Basic residues" evidence="8">
    <location>
        <begin position="8"/>
        <end position="24"/>
    </location>
</feature>
<dbReference type="Proteomes" id="UP000199051">
    <property type="component" value="Unassembled WGS sequence"/>
</dbReference>
<keyword evidence="11" id="KW-1185">Reference proteome</keyword>
<evidence type="ECO:0000259" key="9">
    <source>
        <dbReference type="PROSITE" id="PS51779"/>
    </source>
</evidence>